<reference evidence="4 5" key="2">
    <citation type="submission" date="2018-03" db="EMBL/GenBank/DDBJ databases">
        <authorList>
            <person name="Keele B.F."/>
        </authorList>
    </citation>
    <scope>NUCLEOTIDE SEQUENCE [LARGE SCALE GENOMIC DNA]</scope>
    <source>
        <strain evidence="4 5">D13</strain>
    </source>
</reference>
<dbReference type="GO" id="GO:0000257">
    <property type="term" value="F:nitrilase activity"/>
    <property type="evidence" value="ECO:0007669"/>
    <property type="project" value="UniProtKB-ARBA"/>
</dbReference>
<dbReference type="Pfam" id="PF00795">
    <property type="entry name" value="CN_hydrolase"/>
    <property type="match status" value="1"/>
</dbReference>
<dbReference type="KEGG" id="xba:C7S18_16430"/>
<dbReference type="OrthoDB" id="9803803at2"/>
<evidence type="ECO:0000313" key="5">
    <source>
        <dbReference type="Proteomes" id="UP000241074"/>
    </source>
</evidence>
<evidence type="ECO:0000256" key="1">
    <source>
        <dbReference type="ARBA" id="ARBA00008129"/>
    </source>
</evidence>
<dbReference type="PANTHER" id="PTHR46044">
    <property type="entry name" value="NITRILASE"/>
    <property type="match status" value="1"/>
</dbReference>
<dbReference type="EMBL" id="CP027860">
    <property type="protein sequence ID" value="AVP98676.1"/>
    <property type="molecule type" value="Genomic_DNA"/>
</dbReference>
<dbReference type="InterPro" id="IPR003010">
    <property type="entry name" value="C-N_Hydrolase"/>
</dbReference>
<dbReference type="PROSITE" id="PS50263">
    <property type="entry name" value="CN_HYDROLASE"/>
    <property type="match status" value="1"/>
</dbReference>
<keyword evidence="5" id="KW-1185">Reference proteome</keyword>
<dbReference type="InterPro" id="IPR044149">
    <property type="entry name" value="Nitrilases_CHs"/>
</dbReference>
<accession>A0A2P1PV00</accession>
<dbReference type="PANTHER" id="PTHR46044:SF1">
    <property type="entry name" value="CN HYDROLASE DOMAIN-CONTAINING PROTEIN"/>
    <property type="match status" value="1"/>
</dbReference>
<evidence type="ECO:0000256" key="2">
    <source>
        <dbReference type="PROSITE-ProRule" id="PRU10139"/>
    </source>
</evidence>
<protein>
    <submittedName>
        <fullName evidence="4">Carbon-nitrogen hydrolase</fullName>
    </submittedName>
</protein>
<evidence type="ECO:0000313" key="4">
    <source>
        <dbReference type="EMBL" id="AVP98676.1"/>
    </source>
</evidence>
<keyword evidence="4" id="KW-0378">Hydrolase</keyword>
<dbReference type="InterPro" id="IPR000132">
    <property type="entry name" value="Nitrilase/CN_hydratase_CS"/>
</dbReference>
<name>A0A2P1PV00_9GAMM</name>
<dbReference type="AlphaFoldDB" id="A0A2P1PV00"/>
<dbReference type="PROSITE" id="PS00920">
    <property type="entry name" value="NITRIL_CHT_1"/>
    <property type="match status" value="1"/>
</dbReference>
<dbReference type="CDD" id="cd07564">
    <property type="entry name" value="nitrilases_CHs"/>
    <property type="match status" value="1"/>
</dbReference>
<dbReference type="PROSITE" id="PS00921">
    <property type="entry name" value="NITRIL_CHT_2"/>
    <property type="match status" value="1"/>
</dbReference>
<dbReference type="SUPFAM" id="SSF56317">
    <property type="entry name" value="Carbon-nitrogen hydrolase"/>
    <property type="match status" value="1"/>
</dbReference>
<proteinExistence type="inferred from homology"/>
<reference evidence="4 5" key="1">
    <citation type="submission" date="2018-03" db="EMBL/GenBank/DDBJ databases">
        <title>Ahniella affigens gen. nov., sp. nov., a gammaproteobacterium isolated from sandy soil near a stream.</title>
        <authorList>
            <person name="Ko Y."/>
            <person name="Kim J.-H."/>
        </authorList>
    </citation>
    <scope>NUCLEOTIDE SEQUENCE [LARGE SCALE GENOMIC DNA]</scope>
    <source>
        <strain evidence="4 5">D13</strain>
    </source>
</reference>
<feature type="domain" description="CN hydrolase" evidence="3">
    <location>
        <begin position="6"/>
        <end position="279"/>
    </location>
</feature>
<comment type="similarity">
    <text evidence="1">Belongs to the carbon-nitrogen hydrolase superfamily. Nitrilase family.</text>
</comment>
<feature type="active site" description="Proton acceptor" evidence="2">
    <location>
        <position position="46"/>
    </location>
</feature>
<gene>
    <name evidence="4" type="ORF">C7S18_16430</name>
</gene>
<dbReference type="Proteomes" id="UP000241074">
    <property type="component" value="Chromosome"/>
</dbReference>
<sequence>MSDTQLTVAIAQIEPFWLKRDATVNKVAQWVRDAGDRGARLVCFAEAIVPGYPFWLEHTDGARFESAEQQRWHTHYLREAVVIERGDLDPIRAAALESGCHVVLGVIERAQDRAGHSVYCSMVTIDQFGHIVNVHRKLMPTHEERLVWAQGDGYGLRALPLPPFTLGALNCWENWMPLARAALYAQGVNLHVATWPGSLRNTEQITRFVAFESRSYVLSASSILNRDHLPDDLPLRERLHAALPAHPANGGSAIAGPNGQWVVEPVVDREALLVATLDLDAVYAERRLFDPFGHYSRPDVLELHVRRHRPTGIRILDEQDPSDS</sequence>
<dbReference type="InterPro" id="IPR036526">
    <property type="entry name" value="C-N_Hydrolase_sf"/>
</dbReference>
<evidence type="ECO:0000259" key="3">
    <source>
        <dbReference type="PROSITE" id="PS50263"/>
    </source>
</evidence>
<dbReference type="Gene3D" id="3.60.110.10">
    <property type="entry name" value="Carbon-nitrogen hydrolase"/>
    <property type="match status" value="1"/>
</dbReference>
<dbReference type="RefSeq" id="WP_106892596.1">
    <property type="nucleotide sequence ID" value="NZ_CP027860.1"/>
</dbReference>
<organism evidence="4 5">
    <name type="scientific">Ahniella affigens</name>
    <dbReference type="NCBI Taxonomy" id="2021234"/>
    <lineage>
        <taxon>Bacteria</taxon>
        <taxon>Pseudomonadati</taxon>
        <taxon>Pseudomonadota</taxon>
        <taxon>Gammaproteobacteria</taxon>
        <taxon>Lysobacterales</taxon>
        <taxon>Rhodanobacteraceae</taxon>
        <taxon>Ahniella</taxon>
    </lineage>
</organism>